<dbReference type="InterPro" id="IPR015421">
    <property type="entry name" value="PyrdxlP-dep_Trfase_major"/>
</dbReference>
<dbReference type="RefSeq" id="WP_212774906.1">
    <property type="nucleotide sequence ID" value="NZ_AP024601.1"/>
</dbReference>
<evidence type="ECO:0000256" key="4">
    <source>
        <dbReference type="ARBA" id="ARBA00022679"/>
    </source>
</evidence>
<evidence type="ECO:0000313" key="12">
    <source>
        <dbReference type="Proteomes" id="UP000677436"/>
    </source>
</evidence>
<keyword evidence="5 7" id="KW-0663">Pyridoxal phosphate</keyword>
<organism evidence="11 12">
    <name type="scientific">Polycladomyces abyssicola</name>
    <dbReference type="NCBI Taxonomy" id="1125966"/>
    <lineage>
        <taxon>Bacteria</taxon>
        <taxon>Bacillati</taxon>
        <taxon>Bacillota</taxon>
        <taxon>Bacilli</taxon>
        <taxon>Bacillales</taxon>
        <taxon>Thermoactinomycetaceae</taxon>
        <taxon>Polycladomyces</taxon>
    </lineage>
</organism>
<evidence type="ECO:0000256" key="2">
    <source>
        <dbReference type="ARBA" id="ARBA00009236"/>
    </source>
</evidence>
<dbReference type="EMBL" id="AP024601">
    <property type="protein sequence ID" value="BCU81731.1"/>
    <property type="molecule type" value="Genomic_DNA"/>
</dbReference>
<dbReference type="AlphaFoldDB" id="A0A8D5UE30"/>
<keyword evidence="12" id="KW-1185">Reference proteome</keyword>
<evidence type="ECO:0000313" key="11">
    <source>
        <dbReference type="EMBL" id="BCU81731.1"/>
    </source>
</evidence>
<dbReference type="Gene3D" id="3.90.1150.10">
    <property type="entry name" value="Aspartate Aminotransferase, domain 1"/>
    <property type="match status" value="1"/>
</dbReference>
<keyword evidence="3 11" id="KW-0032">Aminotransferase</keyword>
<keyword evidence="4" id="KW-0808">Transferase</keyword>
<dbReference type="PROSITE" id="PS00595">
    <property type="entry name" value="AA_TRANSFER_CLASS_5"/>
    <property type="match status" value="1"/>
</dbReference>
<evidence type="ECO:0000256" key="5">
    <source>
        <dbReference type="ARBA" id="ARBA00022898"/>
    </source>
</evidence>
<reference evidence="11" key="1">
    <citation type="journal article" date="2013" name="Int. J. Syst. Evol. Microbiol.">
        <title>Polycladomyces abyssicola gen. nov., sp. nov., a thermophilic filamentous bacterium isolated from hemipelagic sediment.</title>
        <authorList>
            <person name="Tsubouchi T."/>
            <person name="Shimane Y."/>
            <person name="Mori K."/>
            <person name="Usui K."/>
            <person name="Hiraki T."/>
            <person name="Tame A."/>
            <person name="Uematsu K."/>
            <person name="Maruyama T."/>
            <person name="Hatada Y."/>
        </authorList>
    </citation>
    <scope>NUCLEOTIDE SEQUENCE</scope>
    <source>
        <strain evidence="11">JIR-001</strain>
    </source>
</reference>
<dbReference type="GO" id="GO:0008453">
    <property type="term" value="F:alanine-glyoxylate transaminase activity"/>
    <property type="evidence" value="ECO:0007669"/>
    <property type="project" value="TreeGrafter"/>
</dbReference>
<comment type="similarity">
    <text evidence="2 8">Belongs to the class-V pyridoxal-phosphate-dependent aminotransferase family.</text>
</comment>
<reference evidence="11" key="2">
    <citation type="journal article" date="2021" name="Microbiol. Resour. Announc.">
        <title>Complete Genome Sequence of Polycladomyces abyssicola JIR-001T, Isolated from Hemipelagic Sediment in Deep Seawater.</title>
        <authorList>
            <person name="Tsubouchi T."/>
            <person name="Kaneko Y."/>
        </authorList>
    </citation>
    <scope>NUCLEOTIDE SEQUENCE</scope>
    <source>
        <strain evidence="11">JIR-001</strain>
    </source>
</reference>
<dbReference type="PIRSF" id="PIRSF000524">
    <property type="entry name" value="SPT"/>
    <property type="match status" value="1"/>
</dbReference>
<feature type="domain" description="Aminotransferase class V" evidence="10">
    <location>
        <begin position="30"/>
        <end position="329"/>
    </location>
</feature>
<dbReference type="Proteomes" id="UP000677436">
    <property type="component" value="Chromosome"/>
</dbReference>
<evidence type="ECO:0000256" key="7">
    <source>
        <dbReference type="PIRSR" id="PIRSR000524-50"/>
    </source>
</evidence>
<evidence type="ECO:0000256" key="9">
    <source>
        <dbReference type="RuleBase" id="RU004504"/>
    </source>
</evidence>
<dbReference type="KEGG" id="pabs:JIR001_15140"/>
<evidence type="ECO:0000256" key="8">
    <source>
        <dbReference type="RuleBase" id="RU004075"/>
    </source>
</evidence>
<accession>A0A8D5UE30</accession>
<dbReference type="Pfam" id="PF00266">
    <property type="entry name" value="Aminotran_5"/>
    <property type="match status" value="1"/>
</dbReference>
<evidence type="ECO:0000256" key="6">
    <source>
        <dbReference type="PIRSR" id="PIRSR000524-1"/>
    </source>
</evidence>
<dbReference type="InterPro" id="IPR000192">
    <property type="entry name" value="Aminotrans_V_dom"/>
</dbReference>
<evidence type="ECO:0000256" key="3">
    <source>
        <dbReference type="ARBA" id="ARBA00022576"/>
    </source>
</evidence>
<name>A0A8D5UE30_9BACL</name>
<comment type="cofactor">
    <cofactor evidence="1 7 9">
        <name>pyridoxal 5'-phosphate</name>
        <dbReference type="ChEBI" id="CHEBI:597326"/>
    </cofactor>
</comment>
<dbReference type="FunFam" id="3.40.640.10:FF:000027">
    <property type="entry name" value="Serine--pyruvate aminotransferase, mitochondrial"/>
    <property type="match status" value="1"/>
</dbReference>
<dbReference type="InterPro" id="IPR015424">
    <property type="entry name" value="PyrdxlP-dep_Trfase"/>
</dbReference>
<evidence type="ECO:0000259" key="10">
    <source>
        <dbReference type="Pfam" id="PF00266"/>
    </source>
</evidence>
<dbReference type="SUPFAM" id="SSF53383">
    <property type="entry name" value="PLP-dependent transferases"/>
    <property type="match status" value="1"/>
</dbReference>
<proteinExistence type="inferred from homology"/>
<dbReference type="PANTHER" id="PTHR21152">
    <property type="entry name" value="AMINOTRANSFERASE CLASS V"/>
    <property type="match status" value="1"/>
</dbReference>
<feature type="binding site" evidence="6">
    <location>
        <position position="337"/>
    </location>
    <ligand>
        <name>substrate</name>
    </ligand>
</feature>
<dbReference type="PANTHER" id="PTHR21152:SF40">
    <property type="entry name" value="ALANINE--GLYOXYLATE AMINOTRANSFERASE"/>
    <property type="match status" value="1"/>
</dbReference>
<evidence type="ECO:0000256" key="1">
    <source>
        <dbReference type="ARBA" id="ARBA00001933"/>
    </source>
</evidence>
<dbReference type="Gene3D" id="3.40.640.10">
    <property type="entry name" value="Type I PLP-dependent aspartate aminotransferase-like (Major domain)"/>
    <property type="match status" value="1"/>
</dbReference>
<dbReference type="InterPro" id="IPR024169">
    <property type="entry name" value="SP_NH2Trfase/AEP_transaminase"/>
</dbReference>
<protein>
    <submittedName>
        <fullName evidence="11">Class V aminotransferase</fullName>
    </submittedName>
</protein>
<dbReference type="GO" id="GO:0019265">
    <property type="term" value="P:glycine biosynthetic process, by transamination of glyoxylate"/>
    <property type="evidence" value="ECO:0007669"/>
    <property type="project" value="TreeGrafter"/>
</dbReference>
<dbReference type="InterPro" id="IPR015422">
    <property type="entry name" value="PyrdxlP-dep_Trfase_small"/>
</dbReference>
<sequence>MPLADKTHLRIPGPTPIPPRVQWAMNQPMIGHRSGECSRLVVENSRRLQPVFGTDQPVLIVTGSGTSALEAAVVNAVAPGEEAAVVVTGAFGDRFAKIVTRYGITLRRLDIPWSEACQPEVLAEFLQQHPQVKAVFLTYCETSTGVLNPIRELARTVHQHSDALVIVDGVSCLGAVDCRMDEWGVDIMVTGSQKALMLPPGLAFIAVSDRAWEVIERNPRSRFYLDLIAYRDNLTKQTTPYTPAVSLLFGLKEVLNLIQEEGFSAIVARHRLMMEMSRAGIRALGLELLAPDAFASPTVTAVKGGGQLDVEAFRKELRQIGVVVAGGQQHLKGKIFRIGHMGYCDPLDVLTVFNAIELALFRLGVPVELGSAVKACEEVWANVSRTHHGSAQ</sequence>
<dbReference type="InterPro" id="IPR020578">
    <property type="entry name" value="Aminotrans_V_PyrdxlP_BS"/>
</dbReference>
<dbReference type="GO" id="GO:0004760">
    <property type="term" value="F:L-serine-pyruvate transaminase activity"/>
    <property type="evidence" value="ECO:0007669"/>
    <property type="project" value="TreeGrafter"/>
</dbReference>
<feature type="modified residue" description="N6-(pyridoxal phosphate)lysine" evidence="7">
    <location>
        <position position="194"/>
    </location>
</feature>
<gene>
    <name evidence="11" type="ORF">JIR001_15140</name>
</gene>